<evidence type="ECO:0000313" key="7">
    <source>
        <dbReference type="Proteomes" id="UP000798808"/>
    </source>
</evidence>
<proteinExistence type="inferred from homology"/>
<dbReference type="InterPro" id="IPR008040">
    <property type="entry name" value="Hydant_A_N"/>
</dbReference>
<dbReference type="PANTHER" id="PTHR11365:SF23">
    <property type="entry name" value="HYPOTHETICAL 5-OXOPROLINASE (EUROFUNG)-RELATED"/>
    <property type="match status" value="1"/>
</dbReference>
<dbReference type="EMBL" id="SMLW01000666">
    <property type="protein sequence ID" value="MTI28513.1"/>
    <property type="molecule type" value="Genomic_DNA"/>
</dbReference>
<name>A0ABW9RX19_9BACT</name>
<comment type="caution">
    <text evidence="6">The sequence shown here is derived from an EMBL/GenBank/DDBJ whole genome shotgun (WGS) entry which is preliminary data.</text>
</comment>
<dbReference type="Proteomes" id="UP000798808">
    <property type="component" value="Unassembled WGS sequence"/>
</dbReference>
<dbReference type="Pfam" id="PF19278">
    <property type="entry name" value="Hydant_A_C"/>
    <property type="match status" value="1"/>
</dbReference>
<evidence type="ECO:0000259" key="3">
    <source>
        <dbReference type="Pfam" id="PF02538"/>
    </source>
</evidence>
<evidence type="ECO:0000313" key="6">
    <source>
        <dbReference type="EMBL" id="MTI28513.1"/>
    </source>
</evidence>
<dbReference type="Pfam" id="PF01968">
    <property type="entry name" value="Hydantoinase_A"/>
    <property type="match status" value="1"/>
</dbReference>
<dbReference type="InterPro" id="IPR049517">
    <property type="entry name" value="ACX-like_C"/>
</dbReference>
<evidence type="ECO:0000259" key="4">
    <source>
        <dbReference type="Pfam" id="PF05378"/>
    </source>
</evidence>
<comment type="similarity">
    <text evidence="1">Belongs to the oxoprolinase family.</text>
</comment>
<feature type="domain" description="Hydantoinase/oxoprolinase N-terminal" evidence="4">
    <location>
        <begin position="131"/>
        <end position="243"/>
    </location>
</feature>
<feature type="domain" description="Hydantoinase B/oxoprolinase" evidence="3">
    <location>
        <begin position="744"/>
        <end position="1248"/>
    </location>
</feature>
<dbReference type="InterPro" id="IPR002821">
    <property type="entry name" value="Hydantoinase_A"/>
</dbReference>
<protein>
    <submittedName>
        <fullName evidence="6">5-oxoprolinase</fullName>
    </submittedName>
</protein>
<evidence type="ECO:0000259" key="2">
    <source>
        <dbReference type="Pfam" id="PF01968"/>
    </source>
</evidence>
<gene>
    <name evidence="6" type="ORF">E1163_26385</name>
</gene>
<accession>A0ABW9RX19</accession>
<keyword evidence="7" id="KW-1185">Reference proteome</keyword>
<evidence type="ECO:0000256" key="1">
    <source>
        <dbReference type="ARBA" id="ARBA00010403"/>
    </source>
</evidence>
<organism evidence="6 7">
    <name type="scientific">Fulvivirga kasyanovii</name>
    <dbReference type="NCBI Taxonomy" id="396812"/>
    <lineage>
        <taxon>Bacteria</taxon>
        <taxon>Pseudomonadati</taxon>
        <taxon>Bacteroidota</taxon>
        <taxon>Cytophagia</taxon>
        <taxon>Cytophagales</taxon>
        <taxon>Fulvivirgaceae</taxon>
        <taxon>Fulvivirga</taxon>
    </lineage>
</organism>
<dbReference type="InterPro" id="IPR045079">
    <property type="entry name" value="Oxoprolinase-like"/>
</dbReference>
<sequence length="1248" mass="136876">MWQISIDTGGTFTDCLGLSPEGQMKRLKILSSSNLRGLVTEQLDPHTLKADFNWHIRQDIFEGFGFEVLGSGEKSIIQSIDFDTNIIKLQSPVSVEQAIEFQISSYEEVPVLAARLLTSTPLKKNLPALIMRLGSTRGTNALLERKGADVLFITTKGFKDLISIGNQQRPELFALNIIKPDPLYKNVIEINERLDRDGNVLTEPDLGDLEKELSSIPKNSSVAIALMNSYKNPLHEKLLEKALINNGFEYVSRSSALSTNIKILPRAETAIANAYLLPIISSYIKGIEKYIKNGRLHVMTSAGAVVNAHLFTPKDSLLSGPAGGIVGAKTVAEKSGFNKILTFDMGGTSTDVAVYNDGYDYQYETKVGDAHILSPCLSIETIAAGGGSICSFAQGVLTVGPESAGAMPGPACYGAGGLLTITDLNLLCGRLVEENFSIPLNKKHAEEALDRVMLALKNGEVKPDRTGLLNSFLTIANEKMAEAIKKVSVRKGYEPKNYTLVTYGGAGGQHSCAIAELLDIQSILIPYDAGLLSAYGISEADIEAFAEKQLLTGLNAALSDMDKWWTELQQHAYTKLEKQGVEARNIHVKKKLAYLRYRGQENTVEIEVQDDSDYFQSFKEAYKKIYGHWLEGQTVEVESIKLIASSKKAEKHTADYRVVEYAPEPSGKQPCLTSRGWLEAQTYVWEKLKPGAIIHGPAIVVSQNCTVFIEVNWQFLLDQNNHAVMERTAENSNKKEISTPEAASIELFKNRFIGIVEEMGALLERTSFSVNVKERLDFSCALLDADGELIVNAPHIPVHLGSMGICVRKVKEHMSIEEGDVIITNHPAYGGSHLPDITLISGVFENGELTGYVANRAHHAEIGGKTPGSMPTDATQLDQEGVIIEPMYLAKKGTFYWDEIKRLLAHAPYPSRAVDENIADLKGGVAALQAGITGLKKLCVSYSAGEVKQHMHLLKSYVSSKLLQKVKPLYGHTFTATETLDDGHRLQVYISIDQDKILFDFSGTSDVHPKNLNATEAIVNSVVLYVLRLLMDEDLPLNEGLLQKVEMKIPHGMLNPDFAHLTPAPAVVGGNTEVSQRLTDTLLKALRLSACSQGTMNNLLFGDDNFGYYETICGGTGAGKGFHGQDAVHQHMTNTRITDPEIMEWRYPVRLDKFEIRKNSGGNGKWKGGNGIIREITFLKPLEMTILSQHRIQQPYGLEGGEEGKCGEQYIITTSGEKEILEGIDSKKLNPGDKFVVKTPGGGGYGKP</sequence>
<dbReference type="InterPro" id="IPR003692">
    <property type="entry name" value="Hydantoinase_B"/>
</dbReference>
<dbReference type="Pfam" id="PF02538">
    <property type="entry name" value="Hydantoinase_B"/>
    <property type="match status" value="1"/>
</dbReference>
<feature type="domain" description="Acetophenone carboxylase-like C-terminal" evidence="5">
    <location>
        <begin position="556"/>
        <end position="720"/>
    </location>
</feature>
<dbReference type="Pfam" id="PF05378">
    <property type="entry name" value="Hydant_A_N"/>
    <property type="match status" value="1"/>
</dbReference>
<dbReference type="RefSeq" id="WP_155176116.1">
    <property type="nucleotide sequence ID" value="NZ_BAAAFL010000012.1"/>
</dbReference>
<evidence type="ECO:0000259" key="5">
    <source>
        <dbReference type="Pfam" id="PF19278"/>
    </source>
</evidence>
<reference evidence="6 7" key="1">
    <citation type="submission" date="2019-02" db="EMBL/GenBank/DDBJ databases">
        <authorList>
            <person name="Goldberg S.R."/>
            <person name="Haltli B.A."/>
            <person name="Correa H."/>
            <person name="Russell K.G."/>
        </authorList>
    </citation>
    <scope>NUCLEOTIDE SEQUENCE [LARGE SCALE GENOMIC DNA]</scope>
    <source>
        <strain evidence="6 7">JCM 16186</strain>
    </source>
</reference>
<dbReference type="PANTHER" id="PTHR11365">
    <property type="entry name" value="5-OXOPROLINASE RELATED"/>
    <property type="match status" value="1"/>
</dbReference>
<feature type="domain" description="Hydantoinase A/oxoprolinase" evidence="2">
    <location>
        <begin position="266"/>
        <end position="543"/>
    </location>
</feature>